<dbReference type="InterPro" id="IPR029063">
    <property type="entry name" value="SAM-dependent_MTases_sf"/>
</dbReference>
<feature type="binding site" evidence="4">
    <location>
        <position position="261"/>
    </location>
    <ligand>
        <name>S-adenosyl-L-methionine</name>
        <dbReference type="ChEBI" id="CHEBI:59789"/>
    </ligand>
</feature>
<reference evidence="5 6" key="1">
    <citation type="submission" date="2020-08" db="EMBL/GenBank/DDBJ databases">
        <title>Acidobacteriota in marine sediments use diverse sulfur dissimilation pathways.</title>
        <authorList>
            <person name="Wasmund K."/>
        </authorList>
    </citation>
    <scope>NUCLEOTIDE SEQUENCE [LARGE SCALE GENOMIC DNA]</scope>
    <source>
        <strain evidence="5">MAG AM4</strain>
    </source>
</reference>
<dbReference type="PANTHER" id="PTHR11061">
    <property type="entry name" value="RNA M5U METHYLTRANSFERASE"/>
    <property type="match status" value="1"/>
</dbReference>
<dbReference type="GO" id="GO:0070041">
    <property type="term" value="F:rRNA (uridine-C5-)-methyltransferase activity"/>
    <property type="evidence" value="ECO:0007669"/>
    <property type="project" value="TreeGrafter"/>
</dbReference>
<proteinExistence type="inferred from homology"/>
<evidence type="ECO:0000256" key="3">
    <source>
        <dbReference type="ARBA" id="ARBA00022691"/>
    </source>
</evidence>
<keyword evidence="1 4" id="KW-0489">Methyltransferase</keyword>
<evidence type="ECO:0000256" key="4">
    <source>
        <dbReference type="PROSITE-ProRule" id="PRU01024"/>
    </source>
</evidence>
<dbReference type="InterPro" id="IPR010280">
    <property type="entry name" value="U5_MeTrfase_fam"/>
</dbReference>
<dbReference type="Pfam" id="PF05958">
    <property type="entry name" value="tRNA_U5-meth_tr"/>
    <property type="match status" value="1"/>
</dbReference>
<dbReference type="Gene3D" id="3.40.50.150">
    <property type="entry name" value="Vaccinia Virus protein VP39"/>
    <property type="match status" value="1"/>
</dbReference>
<evidence type="ECO:0000256" key="2">
    <source>
        <dbReference type="ARBA" id="ARBA00022679"/>
    </source>
</evidence>
<accession>A0A8J7CCL1</accession>
<evidence type="ECO:0000256" key="1">
    <source>
        <dbReference type="ARBA" id="ARBA00022603"/>
    </source>
</evidence>
<sequence>MSETTTIRTCPHQDDCGACAMLGVGYSEQLSHKRELLGRELSAYPSLKEARLLDTLPSPQGAGYRNRARMAFGTSRQGGTRLGYFRAGTREIVDAPECGVLVPELLETTRRLRKFLATARYVPRELRHLDLRCGSDPKRQHLILVFRATAMPRFPLEALQKVAPAVDGISMNLNPGGGPQVIRGSIKHLWGRREIWVRHAGVKLRVSPGAFFQVNLPILPAIHGLMDDFLAGGEQLMDLYAGVGTHGLALGRKYRKLVFGEGTRAAVADLKSTVRSMGRDHVDVFPAAVERSLRKLSQLKPDAVVLNPSRAGALEPVLAMVGASAAKQVAYLSCEPATLCRDLDHLARHGYQTVSVQPIDMMPQTGQIEALALLRSAPRKS</sequence>
<comment type="caution">
    <text evidence="5">The sequence shown here is derived from an EMBL/GenBank/DDBJ whole genome shotgun (WGS) entry which is preliminary data.</text>
</comment>
<feature type="binding site" evidence="4">
    <location>
        <position position="240"/>
    </location>
    <ligand>
        <name>S-adenosyl-L-methionine</name>
        <dbReference type="ChEBI" id="CHEBI:59789"/>
    </ligand>
</feature>
<dbReference type="Gene3D" id="2.40.50.1070">
    <property type="match status" value="1"/>
</dbReference>
<gene>
    <name evidence="5" type="primary">rlmD</name>
    <name evidence="5" type="ORF">IFK94_05630</name>
</gene>
<dbReference type="PROSITE" id="PS51687">
    <property type="entry name" value="SAM_MT_RNA_M5U"/>
    <property type="match status" value="1"/>
</dbReference>
<dbReference type="AlphaFoldDB" id="A0A8J7CCL1"/>
<dbReference type="GO" id="GO:0070475">
    <property type="term" value="P:rRNA base methylation"/>
    <property type="evidence" value="ECO:0007669"/>
    <property type="project" value="TreeGrafter"/>
</dbReference>
<dbReference type="SUPFAM" id="SSF53335">
    <property type="entry name" value="S-adenosyl-L-methionine-dependent methyltransferases"/>
    <property type="match status" value="1"/>
</dbReference>
<keyword evidence="2 4" id="KW-0808">Transferase</keyword>
<comment type="similarity">
    <text evidence="4">Belongs to the class I-like SAM-binding methyltransferase superfamily. RNA M5U methyltransferase family.</text>
</comment>
<name>A0A8J7CCL1_9BACT</name>
<dbReference type="PANTHER" id="PTHR11061:SF30">
    <property type="entry name" value="TRNA (URACIL(54)-C(5))-METHYLTRANSFERASE"/>
    <property type="match status" value="1"/>
</dbReference>
<dbReference type="EMBL" id="JACXWD010000012">
    <property type="protein sequence ID" value="MBD3867587.1"/>
    <property type="molecule type" value="Genomic_DNA"/>
</dbReference>
<evidence type="ECO:0000313" key="6">
    <source>
        <dbReference type="Proteomes" id="UP000648239"/>
    </source>
</evidence>
<evidence type="ECO:0000313" key="5">
    <source>
        <dbReference type="EMBL" id="MBD3867587.1"/>
    </source>
</evidence>
<feature type="binding site" evidence="4">
    <location>
        <position position="307"/>
    </location>
    <ligand>
        <name>S-adenosyl-L-methionine</name>
        <dbReference type="ChEBI" id="CHEBI:59789"/>
    </ligand>
</feature>
<feature type="active site" description="Nucleophile" evidence="4">
    <location>
        <position position="334"/>
    </location>
</feature>
<dbReference type="Proteomes" id="UP000648239">
    <property type="component" value="Unassembled WGS sequence"/>
</dbReference>
<protein>
    <submittedName>
        <fullName evidence="5">23S rRNA (Uracil(1939)-C(5))-methyltransferase RlmD</fullName>
        <ecNumber evidence="5">2.1.1.190</ecNumber>
    </submittedName>
</protein>
<dbReference type="NCBIfam" id="TIGR00479">
    <property type="entry name" value="rumA"/>
    <property type="match status" value="1"/>
</dbReference>
<keyword evidence="3 4" id="KW-0949">S-adenosyl-L-methionine</keyword>
<organism evidence="5 6">
    <name type="scientific">Candidatus Polarisedimenticola svalbardensis</name>
    <dbReference type="NCBI Taxonomy" id="2886004"/>
    <lineage>
        <taxon>Bacteria</taxon>
        <taxon>Pseudomonadati</taxon>
        <taxon>Acidobacteriota</taxon>
        <taxon>Candidatus Polarisedimenticolia</taxon>
        <taxon>Candidatus Polarisedimenticolales</taxon>
        <taxon>Candidatus Polarisedimenticolaceae</taxon>
        <taxon>Candidatus Polarisedimenticola</taxon>
    </lineage>
</organism>
<dbReference type="EC" id="2.1.1.190" evidence="5"/>
<feature type="binding site" evidence="4">
    <location>
        <position position="213"/>
    </location>
    <ligand>
        <name>S-adenosyl-L-methionine</name>
        <dbReference type="ChEBI" id="CHEBI:59789"/>
    </ligand>
</feature>